<evidence type="ECO:0000313" key="2">
    <source>
        <dbReference type="EMBL" id="KAJ7779778.1"/>
    </source>
</evidence>
<keyword evidence="3" id="KW-1185">Reference proteome</keyword>
<proteinExistence type="predicted"/>
<evidence type="ECO:0000313" key="3">
    <source>
        <dbReference type="Proteomes" id="UP001215598"/>
    </source>
</evidence>
<protein>
    <recommendedName>
        <fullName evidence="1">F-box domain-containing protein</fullName>
    </recommendedName>
</protein>
<sequence length="497" mass="55705">MSLRLQFLDLPPELILQCLAHLPFTDLSSCLKCSSRRIRAIIMGSVLIKYRAEQEGAGVEENLILTSNSVILDCLRSLQSQESNWLDFTPTSRHVVSVDFEATGLYDLTSSIFLVGDTADPMTSLCTAIRYMHTPPAPDEPQWSRIDAGQCIIDFGTALEEHDLIAMVTDTPHANDPQMRSIDIKLLQFSTGRPHPLAMQPTLHIHHASMSVGRPGISIEVVDQTLAISLLYWGNELRNLDALYLYNWKSGILRLGPTRVYSTGLIFLSTEMLIVPNALEECLDVFRIPSDEAKAPHQIHSFLLPSLYDEDTTILSFQSRSEPNPRESINHPSRTKFAPRLSEAIILFTFEASHRVLESTEHLFVLDRGLFTGARLVSIAHDAWSTPAPIRIFDFNAARVEFQRKRGSGPIEGEHATVCVKDAIELPNWQTHLDTFREPVQSHLPYLEITSKELFDFDAVMINDESIIGAKFDQRFVESLEVLRFGADPPASGSNSP</sequence>
<dbReference type="AlphaFoldDB" id="A0AAD7K9D0"/>
<dbReference type="InterPro" id="IPR001810">
    <property type="entry name" value="F-box_dom"/>
</dbReference>
<organism evidence="2 3">
    <name type="scientific">Mycena metata</name>
    <dbReference type="NCBI Taxonomy" id="1033252"/>
    <lineage>
        <taxon>Eukaryota</taxon>
        <taxon>Fungi</taxon>
        <taxon>Dikarya</taxon>
        <taxon>Basidiomycota</taxon>
        <taxon>Agaricomycotina</taxon>
        <taxon>Agaricomycetes</taxon>
        <taxon>Agaricomycetidae</taxon>
        <taxon>Agaricales</taxon>
        <taxon>Marasmiineae</taxon>
        <taxon>Mycenaceae</taxon>
        <taxon>Mycena</taxon>
    </lineage>
</organism>
<reference evidence="2" key="1">
    <citation type="submission" date="2023-03" db="EMBL/GenBank/DDBJ databases">
        <title>Massive genome expansion in bonnet fungi (Mycena s.s.) driven by repeated elements and novel gene families across ecological guilds.</title>
        <authorList>
            <consortium name="Lawrence Berkeley National Laboratory"/>
            <person name="Harder C.B."/>
            <person name="Miyauchi S."/>
            <person name="Viragh M."/>
            <person name="Kuo A."/>
            <person name="Thoen E."/>
            <person name="Andreopoulos B."/>
            <person name="Lu D."/>
            <person name="Skrede I."/>
            <person name="Drula E."/>
            <person name="Henrissat B."/>
            <person name="Morin E."/>
            <person name="Kohler A."/>
            <person name="Barry K."/>
            <person name="LaButti K."/>
            <person name="Morin E."/>
            <person name="Salamov A."/>
            <person name="Lipzen A."/>
            <person name="Mereny Z."/>
            <person name="Hegedus B."/>
            <person name="Baldrian P."/>
            <person name="Stursova M."/>
            <person name="Weitz H."/>
            <person name="Taylor A."/>
            <person name="Grigoriev I.V."/>
            <person name="Nagy L.G."/>
            <person name="Martin F."/>
            <person name="Kauserud H."/>
        </authorList>
    </citation>
    <scope>NUCLEOTIDE SEQUENCE</scope>
    <source>
        <strain evidence="2">CBHHK182m</strain>
    </source>
</reference>
<name>A0AAD7K9D0_9AGAR</name>
<dbReference type="PROSITE" id="PS50181">
    <property type="entry name" value="FBOX"/>
    <property type="match status" value="1"/>
</dbReference>
<comment type="caution">
    <text evidence="2">The sequence shown here is derived from an EMBL/GenBank/DDBJ whole genome shotgun (WGS) entry which is preliminary data.</text>
</comment>
<evidence type="ECO:0000259" key="1">
    <source>
        <dbReference type="PROSITE" id="PS50181"/>
    </source>
</evidence>
<dbReference type="Pfam" id="PF00646">
    <property type="entry name" value="F-box"/>
    <property type="match status" value="1"/>
</dbReference>
<gene>
    <name evidence="2" type="ORF">B0H16DRAFT_1878445</name>
</gene>
<dbReference type="Proteomes" id="UP001215598">
    <property type="component" value="Unassembled WGS sequence"/>
</dbReference>
<feature type="domain" description="F-box" evidence="1">
    <location>
        <begin position="4"/>
        <end position="51"/>
    </location>
</feature>
<dbReference type="EMBL" id="JARKIB010000005">
    <property type="protein sequence ID" value="KAJ7779778.1"/>
    <property type="molecule type" value="Genomic_DNA"/>
</dbReference>
<accession>A0AAD7K9D0</accession>